<dbReference type="EMBL" id="JASVWL010000010">
    <property type="protein sequence ID" value="MDL5355866.1"/>
    <property type="molecule type" value="Genomic_DNA"/>
</dbReference>
<gene>
    <name evidence="5" type="ORF">QSH02_13580</name>
</gene>
<dbReference type="InterPro" id="IPR018062">
    <property type="entry name" value="HTH_AraC-typ_CS"/>
</dbReference>
<keyword evidence="3" id="KW-0804">Transcription</keyword>
<evidence type="ECO:0000313" key="5">
    <source>
        <dbReference type="EMBL" id="MDL5355866.1"/>
    </source>
</evidence>
<dbReference type="PANTHER" id="PTHR47504">
    <property type="entry name" value="RIGHT ORIGIN-BINDING PROTEIN"/>
    <property type="match status" value="1"/>
</dbReference>
<dbReference type="SUPFAM" id="SSF46689">
    <property type="entry name" value="Homeodomain-like"/>
    <property type="match status" value="2"/>
</dbReference>
<sequence length="284" mass="33595">MKENILQTILDWIEENLNSPLSQDDVIKKSGYSKRHFQDLFYSCTGNTIAKYILARRLSLSATLLRLTNLSVLEISITYQFNSQQNFSRAFKRYFKITPSAYRSCAYWDFTDYIPQHKYLTFPNLMNSESFVCLLPSENEESVFYVDIPFELKAKVARTGLGFKNKNKIDKLKNLIKNSSEIYLNVYYRCERTTSTKNILAVYNFFEFTNKHETFVSTNGDRYYKFSFYGTWDEYLILSNVIYFRELPKLKAKKRDSYDIEVFNINDMKDKSNICSLDYFVPVV</sequence>
<name>A0AAW7CUW9_9GAMM</name>
<dbReference type="PROSITE" id="PS01124">
    <property type="entry name" value="HTH_ARAC_FAMILY_2"/>
    <property type="match status" value="1"/>
</dbReference>
<dbReference type="PANTHER" id="PTHR47504:SF3">
    <property type="entry name" value="HTH-TYPE TRANSCRIPTIONAL REGULATOR YKGA-RELATED"/>
    <property type="match status" value="1"/>
</dbReference>
<evidence type="ECO:0000256" key="1">
    <source>
        <dbReference type="ARBA" id="ARBA00023015"/>
    </source>
</evidence>
<dbReference type="RefSeq" id="WP_109398243.1">
    <property type="nucleotide sequence ID" value="NZ_JAIKTY010000241.1"/>
</dbReference>
<dbReference type="PRINTS" id="PR00032">
    <property type="entry name" value="HTHARAC"/>
</dbReference>
<reference evidence="5" key="1">
    <citation type="submission" date="2023-06" db="EMBL/GenBank/DDBJ databases">
        <title>Acute promotion of culturable opportunistic pathogens and persistent increase of antibiotic resistance following antibiotic exposure in mouse gut microbiota.</title>
        <authorList>
            <person name="Li L."/>
            <person name="Wang B."/>
            <person name="Sun Y."/>
            <person name="Wang M."/>
            <person name="Xu H."/>
        </authorList>
    </citation>
    <scope>NUCLEOTIDE SEQUENCE</scope>
    <source>
        <strain evidence="5">EPA10_1</strain>
    </source>
</reference>
<dbReference type="InterPro" id="IPR011256">
    <property type="entry name" value="Reg_factor_effector_dom_sf"/>
</dbReference>
<dbReference type="SMART" id="SM00342">
    <property type="entry name" value="HTH_ARAC"/>
    <property type="match status" value="1"/>
</dbReference>
<dbReference type="SUPFAM" id="SSF55136">
    <property type="entry name" value="Probable bacterial effector-binding domain"/>
    <property type="match status" value="1"/>
</dbReference>
<evidence type="ECO:0000256" key="2">
    <source>
        <dbReference type="ARBA" id="ARBA00023125"/>
    </source>
</evidence>
<dbReference type="GeneID" id="83613405"/>
<dbReference type="Proteomes" id="UP001224739">
    <property type="component" value="Unassembled WGS sequence"/>
</dbReference>
<evidence type="ECO:0000313" key="6">
    <source>
        <dbReference type="Proteomes" id="UP001224739"/>
    </source>
</evidence>
<accession>A0AAW7CUW9</accession>
<evidence type="ECO:0000259" key="4">
    <source>
        <dbReference type="PROSITE" id="PS01124"/>
    </source>
</evidence>
<evidence type="ECO:0000256" key="3">
    <source>
        <dbReference type="ARBA" id="ARBA00023163"/>
    </source>
</evidence>
<feature type="domain" description="HTH araC/xylS-type" evidence="4">
    <location>
        <begin position="7"/>
        <end position="105"/>
    </location>
</feature>
<dbReference type="GO" id="GO:0003700">
    <property type="term" value="F:DNA-binding transcription factor activity"/>
    <property type="evidence" value="ECO:0007669"/>
    <property type="project" value="InterPro"/>
</dbReference>
<protein>
    <submittedName>
        <fullName evidence="5">Helix-turn-helix domain-containing protein</fullName>
    </submittedName>
</protein>
<dbReference type="Gene3D" id="1.10.10.60">
    <property type="entry name" value="Homeodomain-like"/>
    <property type="match status" value="2"/>
</dbReference>
<proteinExistence type="predicted"/>
<dbReference type="Pfam" id="PF12833">
    <property type="entry name" value="HTH_18"/>
    <property type="match status" value="1"/>
</dbReference>
<dbReference type="InterPro" id="IPR009057">
    <property type="entry name" value="Homeodomain-like_sf"/>
</dbReference>
<dbReference type="InterPro" id="IPR020449">
    <property type="entry name" value="Tscrpt_reg_AraC-type_HTH"/>
</dbReference>
<dbReference type="InterPro" id="IPR050959">
    <property type="entry name" value="MarA-like"/>
</dbReference>
<organism evidence="5 6">
    <name type="scientific">Proteus faecis</name>
    <dbReference type="NCBI Taxonomy" id="2050967"/>
    <lineage>
        <taxon>Bacteria</taxon>
        <taxon>Pseudomonadati</taxon>
        <taxon>Pseudomonadota</taxon>
        <taxon>Gammaproteobacteria</taxon>
        <taxon>Enterobacterales</taxon>
        <taxon>Morganellaceae</taxon>
        <taxon>Proteus</taxon>
    </lineage>
</organism>
<dbReference type="PROSITE" id="PS00041">
    <property type="entry name" value="HTH_ARAC_FAMILY_1"/>
    <property type="match status" value="1"/>
</dbReference>
<dbReference type="Gene3D" id="3.20.80.10">
    <property type="entry name" value="Regulatory factor, effector binding domain"/>
    <property type="match status" value="1"/>
</dbReference>
<dbReference type="GO" id="GO:0043565">
    <property type="term" value="F:sequence-specific DNA binding"/>
    <property type="evidence" value="ECO:0007669"/>
    <property type="project" value="InterPro"/>
</dbReference>
<comment type="caution">
    <text evidence="5">The sequence shown here is derived from an EMBL/GenBank/DDBJ whole genome shotgun (WGS) entry which is preliminary data.</text>
</comment>
<keyword evidence="2" id="KW-0238">DNA-binding</keyword>
<dbReference type="InterPro" id="IPR018060">
    <property type="entry name" value="HTH_AraC"/>
</dbReference>
<keyword evidence="1" id="KW-0805">Transcription regulation</keyword>
<dbReference type="AlphaFoldDB" id="A0AAW7CUW9"/>